<dbReference type="Gene3D" id="3.10.105.10">
    <property type="entry name" value="Dipeptide-binding Protein, Domain 3"/>
    <property type="match status" value="1"/>
</dbReference>
<dbReference type="AlphaFoldDB" id="A0A972GXV9"/>
<dbReference type="EMBL" id="WHOD01000087">
    <property type="protein sequence ID" value="NOU96183.1"/>
    <property type="molecule type" value="Genomic_DNA"/>
</dbReference>
<dbReference type="PANTHER" id="PTHR30290">
    <property type="entry name" value="PERIPLASMIC BINDING COMPONENT OF ABC TRANSPORTER"/>
    <property type="match status" value="1"/>
</dbReference>
<dbReference type="RefSeq" id="WP_171654392.1">
    <property type="nucleotide sequence ID" value="NZ_WHOD01000087.1"/>
</dbReference>
<dbReference type="PROSITE" id="PS51257">
    <property type="entry name" value="PROKAR_LIPOPROTEIN"/>
    <property type="match status" value="1"/>
</dbReference>
<dbReference type="Proteomes" id="UP000641588">
    <property type="component" value="Unassembled WGS sequence"/>
</dbReference>
<dbReference type="InterPro" id="IPR000914">
    <property type="entry name" value="SBP_5_dom"/>
</dbReference>
<organism evidence="7 8">
    <name type="scientific">Paenibacillus foliorum</name>
    <dbReference type="NCBI Taxonomy" id="2654974"/>
    <lineage>
        <taxon>Bacteria</taxon>
        <taxon>Bacillati</taxon>
        <taxon>Bacillota</taxon>
        <taxon>Bacilli</taxon>
        <taxon>Bacillales</taxon>
        <taxon>Paenibacillaceae</taxon>
        <taxon>Paenibacillus</taxon>
    </lineage>
</organism>
<dbReference type="InterPro" id="IPR030678">
    <property type="entry name" value="Peptide/Ni-bd"/>
</dbReference>
<evidence type="ECO:0000256" key="4">
    <source>
        <dbReference type="SAM" id="MobiDB-lite"/>
    </source>
</evidence>
<dbReference type="PANTHER" id="PTHR30290:SF9">
    <property type="entry name" value="OLIGOPEPTIDE-BINDING PROTEIN APPA"/>
    <property type="match status" value="1"/>
</dbReference>
<keyword evidence="8" id="KW-1185">Reference proteome</keyword>
<evidence type="ECO:0000313" key="8">
    <source>
        <dbReference type="Proteomes" id="UP000641588"/>
    </source>
</evidence>
<protein>
    <submittedName>
        <fullName evidence="7">ABC transporter substrate-binding protein</fullName>
    </submittedName>
</protein>
<dbReference type="SUPFAM" id="SSF53850">
    <property type="entry name" value="Periplasmic binding protein-like II"/>
    <property type="match status" value="1"/>
</dbReference>
<dbReference type="Pfam" id="PF00496">
    <property type="entry name" value="SBP_bac_5"/>
    <property type="match status" value="1"/>
</dbReference>
<comment type="caution">
    <text evidence="7">The sequence shown here is derived from an EMBL/GenBank/DDBJ whole genome shotgun (WGS) entry which is preliminary data.</text>
</comment>
<dbReference type="CDD" id="cd08498">
    <property type="entry name" value="PBP2_NikA_DppA_OppA_like_2"/>
    <property type="match status" value="1"/>
</dbReference>
<evidence type="ECO:0000256" key="5">
    <source>
        <dbReference type="SAM" id="SignalP"/>
    </source>
</evidence>
<dbReference type="Gene3D" id="3.90.76.10">
    <property type="entry name" value="Dipeptide-binding Protein, Domain 1"/>
    <property type="match status" value="1"/>
</dbReference>
<sequence length="511" mass="57183">MRKFVKLQLLCTLVLALMVAGCTGKQTANSDNGPKVLTIGITKDINGFDVHRTGNTLTGSVLVNVFDYLVIKDKDQKIQPGLAVSWANVEPTTWRLKLKQNVKFHNGDPFTAKDVKFSLERIAKDAKFTDNRNYRQIKEVKIVDDYTADIITNGPDPILLNRISRLGSGMLPSKYIEEKGIDEFVKNPVGTGPYKYKEWSKDNRIVLEKNPDYFGGTPKWDQVVFRVIPEESTRVAELLTGGIDIALDIPPADAKRVDNNKGTHVIKAPTKRVLYWIVPTGKPEFKDPRVREAIDLAIDDKAIVDKIYEGGAIPTRTITIAGTPGSETSLYNTSLYDPKRARELLKEAGVENNLQITISSGNGQYLKDKEMTELVGAMLEEVGIKVKLEILETSKFNEKKSAKSFAGLRMNGISSSLNDPASDYGALTSQESTGESDYKNPEFDKIYNHAESNMDLASREKEFQTLQQMIAKDRPIIPLLQLKGIYAVKDIIEFNPRIDEMLYVDEISLKK</sequence>
<dbReference type="GO" id="GO:0015833">
    <property type="term" value="P:peptide transport"/>
    <property type="evidence" value="ECO:0007669"/>
    <property type="project" value="TreeGrafter"/>
</dbReference>
<dbReference type="GO" id="GO:1904680">
    <property type="term" value="F:peptide transmembrane transporter activity"/>
    <property type="evidence" value="ECO:0007669"/>
    <property type="project" value="TreeGrafter"/>
</dbReference>
<dbReference type="PIRSF" id="PIRSF002741">
    <property type="entry name" value="MppA"/>
    <property type="match status" value="1"/>
</dbReference>
<dbReference type="GO" id="GO:0042597">
    <property type="term" value="C:periplasmic space"/>
    <property type="evidence" value="ECO:0007669"/>
    <property type="project" value="UniProtKB-ARBA"/>
</dbReference>
<dbReference type="InterPro" id="IPR039424">
    <property type="entry name" value="SBP_5"/>
</dbReference>
<evidence type="ECO:0000256" key="1">
    <source>
        <dbReference type="ARBA" id="ARBA00005695"/>
    </source>
</evidence>
<evidence type="ECO:0000313" key="7">
    <source>
        <dbReference type="EMBL" id="NOU96183.1"/>
    </source>
</evidence>
<feature type="domain" description="Solute-binding protein family 5" evidence="6">
    <location>
        <begin position="77"/>
        <end position="430"/>
    </location>
</feature>
<keyword evidence="3 5" id="KW-0732">Signal</keyword>
<feature type="region of interest" description="Disordered" evidence="4">
    <location>
        <begin position="420"/>
        <end position="440"/>
    </location>
</feature>
<evidence type="ECO:0000256" key="2">
    <source>
        <dbReference type="ARBA" id="ARBA00022448"/>
    </source>
</evidence>
<proteinExistence type="inferred from homology"/>
<evidence type="ECO:0000256" key="3">
    <source>
        <dbReference type="ARBA" id="ARBA00022729"/>
    </source>
</evidence>
<accession>A0A972GXV9</accession>
<name>A0A972GXV9_9BACL</name>
<dbReference type="Gene3D" id="3.40.190.10">
    <property type="entry name" value="Periplasmic binding protein-like II"/>
    <property type="match status" value="1"/>
</dbReference>
<gene>
    <name evidence="7" type="ORF">GC093_23575</name>
</gene>
<evidence type="ECO:0000259" key="6">
    <source>
        <dbReference type="Pfam" id="PF00496"/>
    </source>
</evidence>
<keyword evidence="2" id="KW-0813">Transport</keyword>
<comment type="similarity">
    <text evidence="1">Belongs to the bacterial solute-binding protein 5 family.</text>
</comment>
<dbReference type="GO" id="GO:0043190">
    <property type="term" value="C:ATP-binding cassette (ABC) transporter complex"/>
    <property type="evidence" value="ECO:0007669"/>
    <property type="project" value="InterPro"/>
</dbReference>
<feature type="chain" id="PRO_5038381109" evidence="5">
    <location>
        <begin position="29"/>
        <end position="511"/>
    </location>
</feature>
<reference evidence="7" key="1">
    <citation type="submission" date="2019-10" db="EMBL/GenBank/DDBJ databases">
        <title>Description of Paenibacillus glebae sp. nov.</title>
        <authorList>
            <person name="Carlier A."/>
            <person name="Qi S."/>
        </authorList>
    </citation>
    <scope>NUCLEOTIDE SEQUENCE</scope>
    <source>
        <strain evidence="7">LMG 31456</strain>
    </source>
</reference>
<feature type="signal peptide" evidence="5">
    <location>
        <begin position="1"/>
        <end position="28"/>
    </location>
</feature>